<proteinExistence type="predicted"/>
<dbReference type="OrthoDB" id="10032492at2759"/>
<feature type="domain" description="CWH43-like N-terminal" evidence="6">
    <location>
        <begin position="14"/>
        <end position="268"/>
    </location>
</feature>
<accession>A0A376B5P7</accession>
<feature type="transmembrane region" description="Helical" evidence="5">
    <location>
        <begin position="68"/>
        <end position="89"/>
    </location>
</feature>
<evidence type="ECO:0000256" key="4">
    <source>
        <dbReference type="ARBA" id="ARBA00023136"/>
    </source>
</evidence>
<name>A0A376B5P7_9ASCO</name>
<evidence type="ECO:0000256" key="1">
    <source>
        <dbReference type="ARBA" id="ARBA00004127"/>
    </source>
</evidence>
<feature type="transmembrane region" description="Helical" evidence="5">
    <location>
        <begin position="176"/>
        <end position="198"/>
    </location>
</feature>
<organism evidence="7 8">
    <name type="scientific">Saccharomycodes ludwigii</name>
    <dbReference type="NCBI Taxonomy" id="36035"/>
    <lineage>
        <taxon>Eukaryota</taxon>
        <taxon>Fungi</taxon>
        <taxon>Dikarya</taxon>
        <taxon>Ascomycota</taxon>
        <taxon>Saccharomycotina</taxon>
        <taxon>Saccharomycetes</taxon>
        <taxon>Saccharomycodales</taxon>
        <taxon>Saccharomycodaceae</taxon>
        <taxon>Saccharomycodes</taxon>
    </lineage>
</organism>
<dbReference type="PANTHER" id="PTHR21324">
    <property type="entry name" value="FASTING-INDUCIBLE INTEGRAL MEMBRANE PROTEIN TM6P1-RELATED"/>
    <property type="match status" value="1"/>
</dbReference>
<dbReference type="VEuPathDB" id="FungiDB:SCODWIG_01713"/>
<keyword evidence="8" id="KW-1185">Reference proteome</keyword>
<dbReference type="Pfam" id="PF10277">
    <property type="entry name" value="Frag1"/>
    <property type="match status" value="1"/>
</dbReference>
<sequence length="359" mass="41848">MKSIIPEKYKPGNYFFLVPIVAMIPWVGMLIAMLICWAVQGKPFYSFMNRGQKLAFISDIGATNLQPLFIACSAWQGLFYFLTLCCEYYQRCGRWPISKTAFNYKISVYDENNGGGNNNERVRHGLNFPSYMPFWFTKHERNVMFAACILTGIGEILLLLATIFSDKDYNTTHYGLIFTFVVLMAIGVGLNILEYMLMGLSYMKIHPLHRRFNKYAISALAKGFWLLTAIIWAICFGALANNTMRAQFEWLLAFYFCVLFIIYSIDFYLGGRYKYSKNFPYVESFQGYYKYDQWYAKTHARSANADDYAPETEYMFRNSEEAQGENRGDDDDGNYYYYEHYHHNDGTKETKPSVTTEDF</sequence>
<feature type="transmembrane region" description="Helical" evidence="5">
    <location>
        <begin position="12"/>
        <end position="40"/>
    </location>
</feature>
<keyword evidence="2 5" id="KW-0812">Transmembrane</keyword>
<evidence type="ECO:0000256" key="3">
    <source>
        <dbReference type="ARBA" id="ARBA00022989"/>
    </source>
</evidence>
<reference evidence="8" key="1">
    <citation type="submission" date="2018-06" db="EMBL/GenBank/DDBJ databases">
        <authorList>
            <person name="Guldener U."/>
        </authorList>
    </citation>
    <scope>NUCLEOTIDE SEQUENCE [LARGE SCALE GENOMIC DNA]</scope>
    <source>
        <strain evidence="8">UTAD17</strain>
    </source>
</reference>
<keyword evidence="4 5" id="KW-0472">Membrane</keyword>
<evidence type="ECO:0000259" key="6">
    <source>
        <dbReference type="Pfam" id="PF10277"/>
    </source>
</evidence>
<keyword evidence="3 5" id="KW-1133">Transmembrane helix</keyword>
<protein>
    <submittedName>
        <fullName evidence="7">Related to Protein SFK1</fullName>
    </submittedName>
</protein>
<dbReference type="InterPro" id="IPR050911">
    <property type="entry name" value="DRAM/TMEM150_Autophagy_Mod"/>
</dbReference>
<comment type="subcellular location">
    <subcellularLocation>
        <location evidence="1">Endomembrane system</location>
        <topology evidence="1">Multi-pass membrane protein</topology>
    </subcellularLocation>
</comment>
<dbReference type="EMBL" id="UFAJ01000238">
    <property type="protein sequence ID" value="SSD59952.1"/>
    <property type="molecule type" value="Genomic_DNA"/>
</dbReference>
<evidence type="ECO:0000313" key="7">
    <source>
        <dbReference type="EMBL" id="SSD59952.1"/>
    </source>
</evidence>
<gene>
    <name evidence="7" type="ORF">SCODWIG_01713</name>
</gene>
<dbReference type="AlphaFoldDB" id="A0A376B5P7"/>
<dbReference type="Proteomes" id="UP000262825">
    <property type="component" value="Unassembled WGS sequence"/>
</dbReference>
<evidence type="ECO:0000256" key="5">
    <source>
        <dbReference type="SAM" id="Phobius"/>
    </source>
</evidence>
<evidence type="ECO:0000256" key="2">
    <source>
        <dbReference type="ARBA" id="ARBA00022692"/>
    </source>
</evidence>
<feature type="transmembrane region" description="Helical" evidence="5">
    <location>
        <begin position="252"/>
        <end position="269"/>
    </location>
</feature>
<dbReference type="GO" id="GO:0005886">
    <property type="term" value="C:plasma membrane"/>
    <property type="evidence" value="ECO:0007669"/>
    <property type="project" value="TreeGrafter"/>
</dbReference>
<dbReference type="GO" id="GO:0012505">
    <property type="term" value="C:endomembrane system"/>
    <property type="evidence" value="ECO:0007669"/>
    <property type="project" value="UniProtKB-SubCell"/>
</dbReference>
<dbReference type="PANTHER" id="PTHR21324:SF2">
    <property type="entry name" value="EG:22E5.9 PROTEIN"/>
    <property type="match status" value="1"/>
</dbReference>
<feature type="transmembrane region" description="Helical" evidence="5">
    <location>
        <begin position="143"/>
        <end position="164"/>
    </location>
</feature>
<evidence type="ECO:0000313" key="8">
    <source>
        <dbReference type="Proteomes" id="UP000262825"/>
    </source>
</evidence>
<feature type="transmembrane region" description="Helical" evidence="5">
    <location>
        <begin position="219"/>
        <end position="240"/>
    </location>
</feature>
<dbReference type="InterPro" id="IPR019402">
    <property type="entry name" value="CWH43_N"/>
</dbReference>